<keyword evidence="5" id="KW-1185">Reference proteome</keyword>
<dbReference type="Proteomes" id="UP001358614">
    <property type="component" value="Chromosome 3"/>
</dbReference>
<dbReference type="EMBL" id="CP144091">
    <property type="protein sequence ID" value="WWD10243.1"/>
    <property type="molecule type" value="Genomic_DNA"/>
</dbReference>
<evidence type="ECO:0000256" key="2">
    <source>
        <dbReference type="SAM" id="SignalP"/>
    </source>
</evidence>
<dbReference type="Pfam" id="PF00775">
    <property type="entry name" value="Dioxygenase_C"/>
    <property type="match status" value="1"/>
</dbReference>
<reference evidence="4 5" key="1">
    <citation type="submission" date="2024-01" db="EMBL/GenBank/DDBJ databases">
        <title>Comparative genomics of Cryptococcus and Kwoniella reveals pathogenesis evolution and contrasting modes of karyotype evolution via chromosome fusion or intercentromeric recombination.</title>
        <authorList>
            <person name="Coelho M.A."/>
            <person name="David-Palma M."/>
            <person name="Shea T."/>
            <person name="Bowers K."/>
            <person name="McGinley-Smith S."/>
            <person name="Mohammad A.W."/>
            <person name="Gnirke A."/>
            <person name="Yurkov A.M."/>
            <person name="Nowrousian M."/>
            <person name="Sun S."/>
            <person name="Cuomo C.A."/>
            <person name="Heitman J."/>
        </authorList>
    </citation>
    <scope>NUCLEOTIDE SEQUENCE [LARGE SCALE GENOMIC DNA]</scope>
    <source>
        <strain evidence="4 5">PYCC6329</strain>
    </source>
</reference>
<dbReference type="KEGG" id="ker:91107178"/>
<evidence type="ECO:0000256" key="1">
    <source>
        <dbReference type="SAM" id="MobiDB-lite"/>
    </source>
</evidence>
<dbReference type="Gene3D" id="2.60.130.10">
    <property type="entry name" value="Aromatic compound dioxygenase"/>
    <property type="match status" value="1"/>
</dbReference>
<proteinExistence type="predicted"/>
<evidence type="ECO:0000313" key="4">
    <source>
        <dbReference type="EMBL" id="WWD10243.1"/>
    </source>
</evidence>
<dbReference type="GeneID" id="91107178"/>
<dbReference type="InterPro" id="IPR000627">
    <property type="entry name" value="Intradiol_dOase_C"/>
</dbReference>
<feature type="signal peptide" evidence="2">
    <location>
        <begin position="1"/>
        <end position="18"/>
    </location>
</feature>
<evidence type="ECO:0000313" key="5">
    <source>
        <dbReference type="Proteomes" id="UP001358614"/>
    </source>
</evidence>
<feature type="region of interest" description="Disordered" evidence="1">
    <location>
        <begin position="43"/>
        <end position="62"/>
    </location>
</feature>
<dbReference type="InterPro" id="IPR015889">
    <property type="entry name" value="Intradiol_dOase_core"/>
</dbReference>
<accession>A0AAX4KV59</accession>
<protein>
    <recommendedName>
        <fullName evidence="3">Intradiol ring-cleavage dioxygenases domain-containing protein</fullName>
    </recommendedName>
</protein>
<dbReference type="GO" id="GO:0008199">
    <property type="term" value="F:ferric iron binding"/>
    <property type="evidence" value="ECO:0007669"/>
    <property type="project" value="InterPro"/>
</dbReference>
<sequence>MRFAVTSILLSLALGAAAHPGEEHHHDDHAALAKRTFLEHSGRSYSSCSNSARKRELHSQVASRRAQEIDALRSALKAKKSNMAKRQMSGETSLTDYGETLVNTSHASNLTTITANITSAELFGNGTVGSDACLLQPEVTIGPYWVSGEYVRPNITEDQDGVPLYLSTQVVDVATCEPVPQLYWEIWHCNASGVYSGVVASGNGDSSDESNLNKTFLRGLQETDDLGVATFQTIVPGHYTGRATHIHVVGHANATLYSNGTIGTGANGSGNSSAIHIGQLFFDQDLLSEVATVEPYASNTQTVTENDEDSILAEEAIEGASDPFVEYVLLGDSIEDGVYAWVTVGVNTNETVATSAAAYLTAEGAFENESSSVGGGGGDEGGQGGNSTSGGEGSAPSGSVPSGSPPS</sequence>
<dbReference type="GO" id="GO:0016702">
    <property type="term" value="F:oxidoreductase activity, acting on single donors with incorporation of molecular oxygen, incorporation of two atoms of oxygen"/>
    <property type="evidence" value="ECO:0007669"/>
    <property type="project" value="InterPro"/>
</dbReference>
<dbReference type="PANTHER" id="PTHR34315:SF1">
    <property type="entry name" value="INTRADIOL RING-CLEAVAGE DIOXYGENASES DOMAIN-CONTAINING PROTEIN-RELATED"/>
    <property type="match status" value="1"/>
</dbReference>
<feature type="domain" description="Intradiol ring-cleavage dioxygenases" evidence="3">
    <location>
        <begin position="157"/>
        <end position="243"/>
    </location>
</feature>
<gene>
    <name evidence="4" type="ORF">V865_008377</name>
</gene>
<feature type="compositionally biased region" description="Low complexity" evidence="1">
    <location>
        <begin position="394"/>
        <end position="407"/>
    </location>
</feature>
<feature type="chain" id="PRO_5043713483" description="Intradiol ring-cleavage dioxygenases domain-containing protein" evidence="2">
    <location>
        <begin position="19"/>
        <end position="407"/>
    </location>
</feature>
<keyword evidence="2" id="KW-0732">Signal</keyword>
<dbReference type="CDD" id="cd03457">
    <property type="entry name" value="intradiol_dioxygenase_like"/>
    <property type="match status" value="1"/>
</dbReference>
<name>A0AAX4KV59_9TREE</name>
<organism evidence="4 5">
    <name type="scientific">Kwoniella europaea PYCC6329</name>
    <dbReference type="NCBI Taxonomy" id="1423913"/>
    <lineage>
        <taxon>Eukaryota</taxon>
        <taxon>Fungi</taxon>
        <taxon>Dikarya</taxon>
        <taxon>Basidiomycota</taxon>
        <taxon>Agaricomycotina</taxon>
        <taxon>Tremellomycetes</taxon>
        <taxon>Tremellales</taxon>
        <taxon>Cryptococcaceae</taxon>
        <taxon>Kwoniella</taxon>
    </lineage>
</organism>
<feature type="region of interest" description="Disordered" evidence="1">
    <location>
        <begin position="367"/>
        <end position="407"/>
    </location>
</feature>
<dbReference type="SUPFAM" id="SSF49482">
    <property type="entry name" value="Aromatic compound dioxygenase"/>
    <property type="match status" value="1"/>
</dbReference>
<dbReference type="RefSeq" id="XP_066088210.1">
    <property type="nucleotide sequence ID" value="XM_066232113.1"/>
</dbReference>
<feature type="compositionally biased region" description="Gly residues" evidence="1">
    <location>
        <begin position="373"/>
        <end position="393"/>
    </location>
</feature>
<dbReference type="AlphaFoldDB" id="A0AAX4KV59"/>
<evidence type="ECO:0000259" key="3">
    <source>
        <dbReference type="Pfam" id="PF00775"/>
    </source>
</evidence>
<dbReference type="PANTHER" id="PTHR34315">
    <property type="match status" value="1"/>
</dbReference>